<sequence>MQTEKQKHIEQLLERFFDGQTSNAEEQELYSFFNSSDVPEALKSYQPVFGYFETGIREELNEKEAKDGDPSRKSTLKKWLWIGTCAAASLLLFLIYSFRTERPDPFNPYEGSYIVRNGVRITDMERILPELEYAIQEVEYHQEQAEQIAYRVNRKEKLLRETEVKVANPYRKLLKENPNKYFRQEMKQILYNDY</sequence>
<comment type="caution">
    <text evidence="2">The sequence shown here is derived from an EMBL/GenBank/DDBJ whole genome shotgun (WGS) entry which is preliminary data.</text>
</comment>
<dbReference type="RefSeq" id="WP_010803547.1">
    <property type="nucleotide sequence ID" value="NZ_CAJSYT010000001.1"/>
</dbReference>
<keyword evidence="1" id="KW-1133">Transmembrane helix</keyword>
<evidence type="ECO:0000313" key="2">
    <source>
        <dbReference type="EMBL" id="MRY11987.1"/>
    </source>
</evidence>
<name>A0A6G1ZDI2_9BACT</name>
<dbReference type="AlphaFoldDB" id="A0A6G1ZDI2"/>
<dbReference type="EMBL" id="WKLP01000014">
    <property type="protein sequence ID" value="MRY11987.1"/>
    <property type="molecule type" value="Genomic_DNA"/>
</dbReference>
<feature type="transmembrane region" description="Helical" evidence="1">
    <location>
        <begin position="79"/>
        <end position="98"/>
    </location>
</feature>
<protein>
    <submittedName>
        <fullName evidence="2">Uncharacterized protein</fullName>
    </submittedName>
</protein>
<evidence type="ECO:0000256" key="1">
    <source>
        <dbReference type="SAM" id="Phobius"/>
    </source>
</evidence>
<proteinExistence type="predicted"/>
<keyword evidence="1" id="KW-0812">Transmembrane</keyword>
<reference evidence="2" key="1">
    <citation type="journal article" date="2019" name="Nat. Med.">
        <title>A library of human gut bacterial isolates paired with longitudinal multiomics data enables mechanistic microbiome research.</title>
        <authorList>
            <person name="Poyet M."/>
            <person name="Groussin M."/>
            <person name="Gibbons S.M."/>
            <person name="Avila-Pacheco J."/>
            <person name="Jiang X."/>
            <person name="Kearney S.M."/>
            <person name="Perrotta A.R."/>
            <person name="Berdy B."/>
            <person name="Zhao S."/>
            <person name="Lieberman T.D."/>
            <person name="Swanson P.K."/>
            <person name="Smith M."/>
            <person name="Roesemann S."/>
            <person name="Alexander J.E."/>
            <person name="Rich S.A."/>
            <person name="Livny J."/>
            <person name="Vlamakis H."/>
            <person name="Clish C."/>
            <person name="Bullock K."/>
            <person name="Deik A."/>
            <person name="Scott J."/>
            <person name="Pierce K.A."/>
            <person name="Xavier R.J."/>
            <person name="Alm E.J."/>
        </authorList>
    </citation>
    <scope>NUCLEOTIDE SEQUENCE</scope>
    <source>
        <strain evidence="2">BIOML-A4</strain>
    </source>
</reference>
<accession>A0A6G1ZDI2</accession>
<keyword evidence="1" id="KW-0472">Membrane</keyword>
<gene>
    <name evidence="2" type="ORF">GKE01_10965</name>
</gene>
<organism evidence="2">
    <name type="scientific">Parabacteroides goldsteinii</name>
    <dbReference type="NCBI Taxonomy" id="328812"/>
    <lineage>
        <taxon>Bacteria</taxon>
        <taxon>Pseudomonadati</taxon>
        <taxon>Bacteroidota</taxon>
        <taxon>Bacteroidia</taxon>
        <taxon>Bacteroidales</taxon>
        <taxon>Tannerellaceae</taxon>
        <taxon>Parabacteroides</taxon>
    </lineage>
</organism>